<dbReference type="InterPro" id="IPR039750">
    <property type="entry name" value="DRC1/DRC2"/>
</dbReference>
<sequence>MPSKKGGKKKKPLTEEEKVKQAEMKALAEKEKLVRRRRLTNVFLKLKKDKEYELLKLNDNKLLDLWRPRLRKLKCNELLDDYKMLQAAFERNYRKKDELIEDLENVMRQNDEEYDNAFDMHLHNIDKLMEFYHKRLDQVREMYGQQKQKLLTVLNDEKFRMQNYQEKSLRYLNGVIAAVHMRYRELASDSKAELFIRQEEMRNKAMEETHKVKVSTDKRMQAVWDDIQELLVDYDTKITPLRNEFLELRKKDDVVVATIDTQFKKMFKLQASSFNWKHSKQVGIENLDEKDRIYCATLQSLLADLNTKRNGLKAKYKLQQQRFDTVAKTGRDNIRSLALVSGTMLESLDGMLTQRERLMKCIERCRKRERLDEKVDPFMRRWGLQELAMMGQGDESEETGSVFAGVASSTEFGEGFNFTPKKMEHLITCDCNPCTCAMNEDVISEPMFSTIKSVQDFALLERFWTRFNRASLEVRVLRRRRTSMLHDNQQLKLALRNYMGGLNPLQHSVQTYSDELMVIPSSPNPLSPSSFVLASSDSDYASDESAAHPQFPTTPKLHLPSILKDTKFSSESQKGVRFPKQASASSGFQGRNIGEKGKFSVPIIDGTQVIRMLDRFKKF</sequence>
<accession>A0A226EUF1</accession>
<dbReference type="OMA" id="DNAFDMH"/>
<keyword evidence="4 13" id="KW-0175">Coiled coil</keyword>
<keyword evidence="5" id="KW-0969">Cilium</keyword>
<comment type="function">
    <text evidence="12">Component of the nexin-dynein regulatory complex (N-DRC), a key regulator of ciliary/flagellar motility which maintains the alignment and integrity of the distal axoneme and regulates microtubule sliding in motile axonemes. Plays a critical role in the assembly of N-DRC and also stabilizes the assembly of multiple inner dynein arms and radial spokes. Coassembles with DRC1 to form a central scaffold needed for assembly of the N-DRC and its attachment to the outer doublet microtubules.</text>
</comment>
<dbReference type="GO" id="GO:0005858">
    <property type="term" value="C:axonemal dynein complex"/>
    <property type="evidence" value="ECO:0007669"/>
    <property type="project" value="InterPro"/>
</dbReference>
<gene>
    <name evidence="16" type="ORF">Fcan01_05963</name>
</gene>
<evidence type="ECO:0000256" key="7">
    <source>
        <dbReference type="ARBA" id="ARBA00023273"/>
    </source>
</evidence>
<keyword evidence="2" id="KW-0963">Cytoplasm</keyword>
<comment type="subcellular location">
    <subcellularLocation>
        <location evidence="1">Cytoplasm</location>
        <location evidence="1">Cytoskeleton</location>
        <location evidence="1">Flagellum axoneme</location>
    </subcellularLocation>
    <subcellularLocation>
        <location evidence="8">Cytoplasm</location>
        <location evidence="8">Cytoskeleton</location>
        <location evidence="8">Flagellum basal body</location>
    </subcellularLocation>
</comment>
<dbReference type="Proteomes" id="UP000198287">
    <property type="component" value="Unassembled WGS sequence"/>
</dbReference>
<comment type="caution">
    <text evidence="16">The sequence shown here is derived from an EMBL/GenBank/DDBJ whole genome shotgun (WGS) entry which is preliminary data.</text>
</comment>
<proteinExistence type="inferred from homology"/>
<dbReference type="GO" id="GO:0070286">
    <property type="term" value="P:axonemal dynein complex assembly"/>
    <property type="evidence" value="ECO:0007669"/>
    <property type="project" value="InterPro"/>
</dbReference>
<dbReference type="GO" id="GO:0003352">
    <property type="term" value="P:regulation of cilium movement"/>
    <property type="evidence" value="ECO:0007669"/>
    <property type="project" value="TreeGrafter"/>
</dbReference>
<feature type="region of interest" description="Disordered" evidence="14">
    <location>
        <begin position="570"/>
        <end position="591"/>
    </location>
</feature>
<dbReference type="PANTHER" id="PTHR21625:SF0">
    <property type="entry name" value="DYNEIN REGULATORY COMPLEX SUBUNIT 2"/>
    <property type="match status" value="1"/>
</dbReference>
<evidence type="ECO:0000313" key="17">
    <source>
        <dbReference type="Proteomes" id="UP000198287"/>
    </source>
</evidence>
<evidence type="ECO:0000256" key="1">
    <source>
        <dbReference type="ARBA" id="ARBA00004611"/>
    </source>
</evidence>
<reference evidence="16 17" key="1">
    <citation type="submission" date="2015-12" db="EMBL/GenBank/DDBJ databases">
        <title>The genome of Folsomia candida.</title>
        <authorList>
            <person name="Faddeeva A."/>
            <person name="Derks M.F."/>
            <person name="Anvar Y."/>
            <person name="Smit S."/>
            <person name="Van Straalen N."/>
            <person name="Roelofs D."/>
        </authorList>
    </citation>
    <scope>NUCLEOTIDE SEQUENCE [LARGE SCALE GENOMIC DNA]</scope>
    <source>
        <strain evidence="16 17">VU population</strain>
        <tissue evidence="16">Whole body</tissue>
    </source>
</reference>
<evidence type="ECO:0000256" key="3">
    <source>
        <dbReference type="ARBA" id="ARBA00022846"/>
    </source>
</evidence>
<evidence type="ECO:0000259" key="15">
    <source>
        <dbReference type="Pfam" id="PF14772"/>
    </source>
</evidence>
<evidence type="ECO:0000256" key="5">
    <source>
        <dbReference type="ARBA" id="ARBA00023069"/>
    </source>
</evidence>
<evidence type="ECO:0000256" key="13">
    <source>
        <dbReference type="SAM" id="Coils"/>
    </source>
</evidence>
<name>A0A226EUF1_FOLCA</name>
<dbReference type="STRING" id="158441.A0A226EUF1"/>
<comment type="similarity">
    <text evidence="9">Belongs to the DRC2 family.</text>
</comment>
<evidence type="ECO:0000313" key="16">
    <source>
        <dbReference type="EMBL" id="OXA60694.1"/>
    </source>
</evidence>
<keyword evidence="6" id="KW-0206">Cytoskeleton</keyword>
<keyword evidence="7" id="KW-0966">Cell projection</keyword>
<feature type="coiled-coil region" evidence="13">
    <location>
        <begin position="86"/>
        <end position="120"/>
    </location>
</feature>
<evidence type="ECO:0000256" key="2">
    <source>
        <dbReference type="ARBA" id="ARBA00022490"/>
    </source>
</evidence>
<organism evidence="16 17">
    <name type="scientific">Folsomia candida</name>
    <name type="common">Springtail</name>
    <dbReference type="NCBI Taxonomy" id="158441"/>
    <lineage>
        <taxon>Eukaryota</taxon>
        <taxon>Metazoa</taxon>
        <taxon>Ecdysozoa</taxon>
        <taxon>Arthropoda</taxon>
        <taxon>Hexapoda</taxon>
        <taxon>Collembola</taxon>
        <taxon>Entomobryomorpha</taxon>
        <taxon>Isotomoidea</taxon>
        <taxon>Isotomidae</taxon>
        <taxon>Proisotominae</taxon>
        <taxon>Folsomia</taxon>
    </lineage>
</organism>
<feature type="domain" description="Dynein regulatory complex protein 1/2 N-terminal" evidence="15">
    <location>
        <begin position="25"/>
        <end position="125"/>
    </location>
</feature>
<dbReference type="InterPro" id="IPR039505">
    <property type="entry name" value="DRC1/2_N"/>
</dbReference>
<feature type="coiled-coil region" evidence="13">
    <location>
        <begin position="295"/>
        <end position="322"/>
    </location>
</feature>
<evidence type="ECO:0000256" key="11">
    <source>
        <dbReference type="ARBA" id="ARBA00041517"/>
    </source>
</evidence>
<evidence type="ECO:0000256" key="12">
    <source>
        <dbReference type="ARBA" id="ARBA00045865"/>
    </source>
</evidence>
<evidence type="ECO:0000256" key="6">
    <source>
        <dbReference type="ARBA" id="ARBA00023212"/>
    </source>
</evidence>
<evidence type="ECO:0000256" key="8">
    <source>
        <dbReference type="ARBA" id="ARBA00037841"/>
    </source>
</evidence>
<evidence type="ECO:0000256" key="14">
    <source>
        <dbReference type="SAM" id="MobiDB-lite"/>
    </source>
</evidence>
<dbReference type="AlphaFoldDB" id="A0A226EUF1"/>
<protein>
    <recommendedName>
        <fullName evidence="10">Dynein regulatory complex subunit 2</fullName>
    </recommendedName>
    <alternativeName>
        <fullName evidence="11">Coiled-coil domain-containing protein 65</fullName>
    </alternativeName>
</protein>
<evidence type="ECO:0000256" key="4">
    <source>
        <dbReference type="ARBA" id="ARBA00023054"/>
    </source>
</evidence>
<evidence type="ECO:0000256" key="9">
    <source>
        <dbReference type="ARBA" id="ARBA00038424"/>
    </source>
</evidence>
<keyword evidence="3" id="KW-0282">Flagellum</keyword>
<keyword evidence="17" id="KW-1185">Reference proteome</keyword>
<dbReference type="EMBL" id="LNIX01000002">
    <property type="protein sequence ID" value="OXA60694.1"/>
    <property type="molecule type" value="Genomic_DNA"/>
</dbReference>
<dbReference type="Pfam" id="PF14772">
    <property type="entry name" value="NYD-SP28"/>
    <property type="match status" value="1"/>
</dbReference>
<dbReference type="PANTHER" id="PTHR21625">
    <property type="entry name" value="NYD-SP28 PROTEIN"/>
    <property type="match status" value="1"/>
</dbReference>
<dbReference type="GO" id="GO:0060285">
    <property type="term" value="P:cilium-dependent cell motility"/>
    <property type="evidence" value="ECO:0007669"/>
    <property type="project" value="TreeGrafter"/>
</dbReference>
<dbReference type="OrthoDB" id="7760980at2759"/>
<evidence type="ECO:0000256" key="10">
    <source>
        <dbReference type="ARBA" id="ARBA00040899"/>
    </source>
</evidence>